<dbReference type="AlphaFoldDB" id="A0A914E7Z5"/>
<proteinExistence type="predicted"/>
<reference evidence="2" key="1">
    <citation type="submission" date="2022-11" db="UniProtKB">
        <authorList>
            <consortium name="WormBaseParasite"/>
        </authorList>
    </citation>
    <scope>IDENTIFICATION</scope>
</reference>
<evidence type="ECO:0000313" key="1">
    <source>
        <dbReference type="Proteomes" id="UP000887540"/>
    </source>
</evidence>
<keyword evidence="1" id="KW-1185">Reference proteome</keyword>
<organism evidence="1 2">
    <name type="scientific">Acrobeloides nanus</name>
    <dbReference type="NCBI Taxonomy" id="290746"/>
    <lineage>
        <taxon>Eukaryota</taxon>
        <taxon>Metazoa</taxon>
        <taxon>Ecdysozoa</taxon>
        <taxon>Nematoda</taxon>
        <taxon>Chromadorea</taxon>
        <taxon>Rhabditida</taxon>
        <taxon>Tylenchina</taxon>
        <taxon>Cephalobomorpha</taxon>
        <taxon>Cephaloboidea</taxon>
        <taxon>Cephalobidae</taxon>
        <taxon>Acrobeloides</taxon>
    </lineage>
</organism>
<accession>A0A914E7Z5</accession>
<dbReference type="WBParaSite" id="ACRNAN_scaffold6368.g11331.t1">
    <property type="protein sequence ID" value="ACRNAN_scaffold6368.g11331.t1"/>
    <property type="gene ID" value="ACRNAN_scaffold6368.g11331"/>
</dbReference>
<sequence length="70" mass="8346">MVNMDRSDWYGLNFTYIEPLAKALGKLYFRFGGTYADYTVFQDNSMLDFDQRKIDINWTTNYLTGYYTIV</sequence>
<dbReference type="Proteomes" id="UP000887540">
    <property type="component" value="Unplaced"/>
</dbReference>
<protein>
    <submittedName>
        <fullName evidence="2">Uncharacterized protein</fullName>
    </submittedName>
</protein>
<name>A0A914E7Z5_9BILA</name>
<evidence type="ECO:0000313" key="2">
    <source>
        <dbReference type="WBParaSite" id="ACRNAN_scaffold6368.g11331.t1"/>
    </source>
</evidence>